<accession>A0A834TG72</accession>
<sequence length="84" mass="9913">MTQGSLPRSFKAIRVGRLAVNHMDRRHSKINELWVKFFFYAKSHVHMLCQNDPYDTRKPPKMFQGDQSRSPSGRQRESLSLKNH</sequence>
<organism evidence="2 3">
    <name type="scientific">Senna tora</name>
    <dbReference type="NCBI Taxonomy" id="362788"/>
    <lineage>
        <taxon>Eukaryota</taxon>
        <taxon>Viridiplantae</taxon>
        <taxon>Streptophyta</taxon>
        <taxon>Embryophyta</taxon>
        <taxon>Tracheophyta</taxon>
        <taxon>Spermatophyta</taxon>
        <taxon>Magnoliopsida</taxon>
        <taxon>eudicotyledons</taxon>
        <taxon>Gunneridae</taxon>
        <taxon>Pentapetalae</taxon>
        <taxon>rosids</taxon>
        <taxon>fabids</taxon>
        <taxon>Fabales</taxon>
        <taxon>Fabaceae</taxon>
        <taxon>Caesalpinioideae</taxon>
        <taxon>Cassia clade</taxon>
        <taxon>Senna</taxon>
    </lineage>
</organism>
<proteinExistence type="predicted"/>
<evidence type="ECO:0000256" key="1">
    <source>
        <dbReference type="SAM" id="MobiDB-lite"/>
    </source>
</evidence>
<dbReference type="EMBL" id="JAAIUW010000008">
    <property type="protein sequence ID" value="KAF7821668.1"/>
    <property type="molecule type" value="Genomic_DNA"/>
</dbReference>
<keyword evidence="3" id="KW-1185">Reference proteome</keyword>
<reference evidence="2" key="1">
    <citation type="submission" date="2020-09" db="EMBL/GenBank/DDBJ databases">
        <title>Genome-Enabled Discovery of Anthraquinone Biosynthesis in Senna tora.</title>
        <authorList>
            <person name="Kang S.-H."/>
            <person name="Pandey R.P."/>
            <person name="Lee C.-M."/>
            <person name="Sim J.-S."/>
            <person name="Jeong J.-T."/>
            <person name="Choi B.-S."/>
            <person name="Jung M."/>
            <person name="Ginzburg D."/>
            <person name="Zhao K."/>
            <person name="Won S.Y."/>
            <person name="Oh T.-J."/>
            <person name="Yu Y."/>
            <person name="Kim N.-H."/>
            <person name="Lee O.R."/>
            <person name="Lee T.-H."/>
            <person name="Bashyal P."/>
            <person name="Kim T.-S."/>
            <person name="Lee W.-H."/>
            <person name="Kawkins C."/>
            <person name="Kim C.-K."/>
            <person name="Kim J.S."/>
            <person name="Ahn B.O."/>
            <person name="Rhee S.Y."/>
            <person name="Sohng J.K."/>
        </authorList>
    </citation>
    <scope>NUCLEOTIDE SEQUENCE</scope>
    <source>
        <tissue evidence="2">Leaf</tissue>
    </source>
</reference>
<dbReference type="AlphaFoldDB" id="A0A834TG72"/>
<feature type="region of interest" description="Disordered" evidence="1">
    <location>
        <begin position="51"/>
        <end position="84"/>
    </location>
</feature>
<evidence type="ECO:0000313" key="2">
    <source>
        <dbReference type="EMBL" id="KAF7821668.1"/>
    </source>
</evidence>
<name>A0A834TG72_9FABA</name>
<comment type="caution">
    <text evidence="2">The sequence shown here is derived from an EMBL/GenBank/DDBJ whole genome shotgun (WGS) entry which is preliminary data.</text>
</comment>
<evidence type="ECO:0000313" key="3">
    <source>
        <dbReference type="Proteomes" id="UP000634136"/>
    </source>
</evidence>
<feature type="compositionally biased region" description="Basic and acidic residues" evidence="1">
    <location>
        <begin position="74"/>
        <end position="84"/>
    </location>
</feature>
<protein>
    <submittedName>
        <fullName evidence="2">Uncharacterized protein</fullName>
    </submittedName>
</protein>
<gene>
    <name evidence="2" type="ORF">G2W53_027123</name>
</gene>
<dbReference type="Proteomes" id="UP000634136">
    <property type="component" value="Unassembled WGS sequence"/>
</dbReference>